<comment type="caution">
    <text evidence="1">The sequence shown here is derived from an EMBL/GenBank/DDBJ whole genome shotgun (WGS) entry which is preliminary data.</text>
</comment>
<dbReference type="Gene3D" id="3.10.129.10">
    <property type="entry name" value="Hotdog Thioesterase"/>
    <property type="match status" value="1"/>
</dbReference>
<dbReference type="CDD" id="cd00586">
    <property type="entry name" value="4HBT"/>
    <property type="match status" value="1"/>
</dbReference>
<name>A0A2U2PGQ3_9SPHI</name>
<dbReference type="Pfam" id="PF13279">
    <property type="entry name" value="4HBT_2"/>
    <property type="match status" value="1"/>
</dbReference>
<protein>
    <submittedName>
        <fullName evidence="1">Thioesterase</fullName>
    </submittedName>
</protein>
<dbReference type="AlphaFoldDB" id="A0A2U2PGQ3"/>
<reference evidence="1 2" key="1">
    <citation type="submission" date="2018-04" db="EMBL/GenBank/DDBJ databases">
        <title>Pedobacter chongqingensis sp. nov., isolated from a rottenly hemp rope.</title>
        <authorList>
            <person name="Cai Y."/>
        </authorList>
    </citation>
    <scope>NUCLEOTIDE SEQUENCE [LARGE SCALE GENOMIC DNA]</scope>
    <source>
        <strain evidence="1 2">FJ4-8</strain>
    </source>
</reference>
<evidence type="ECO:0000313" key="1">
    <source>
        <dbReference type="EMBL" id="PWG80563.1"/>
    </source>
</evidence>
<proteinExistence type="predicted"/>
<evidence type="ECO:0000313" key="2">
    <source>
        <dbReference type="Proteomes" id="UP000245647"/>
    </source>
</evidence>
<sequence>MFTKPHEVHLRWSDLDPNFHLRHSSYYDLASQHRMDMLNSYGLTTTVMQEQYFAPVLLREECIFHREIRADDKIHIRLGLKEVINEGTRWTLVHQFTNFNNKRMAELTVDISWLNLKTRRLARPLPEIVKALYNSIMSEIG</sequence>
<dbReference type="InterPro" id="IPR050563">
    <property type="entry name" value="4-hydroxybenzoyl-CoA_TE"/>
</dbReference>
<dbReference type="PANTHER" id="PTHR31793:SF24">
    <property type="entry name" value="LONG-CHAIN ACYL-COA THIOESTERASE FADM"/>
    <property type="match status" value="1"/>
</dbReference>
<organism evidence="1 2">
    <name type="scientific">Pararcticibacter amylolyticus</name>
    <dbReference type="NCBI Taxonomy" id="2173175"/>
    <lineage>
        <taxon>Bacteria</taxon>
        <taxon>Pseudomonadati</taxon>
        <taxon>Bacteroidota</taxon>
        <taxon>Sphingobacteriia</taxon>
        <taxon>Sphingobacteriales</taxon>
        <taxon>Sphingobacteriaceae</taxon>
        <taxon>Pararcticibacter</taxon>
    </lineage>
</organism>
<dbReference type="PANTHER" id="PTHR31793">
    <property type="entry name" value="4-HYDROXYBENZOYL-COA THIOESTERASE FAMILY MEMBER"/>
    <property type="match status" value="1"/>
</dbReference>
<dbReference type="InterPro" id="IPR029069">
    <property type="entry name" value="HotDog_dom_sf"/>
</dbReference>
<dbReference type="OrthoDB" id="760345at2"/>
<keyword evidence="2" id="KW-1185">Reference proteome</keyword>
<dbReference type="GO" id="GO:0047617">
    <property type="term" value="F:fatty acyl-CoA hydrolase activity"/>
    <property type="evidence" value="ECO:0007669"/>
    <property type="project" value="TreeGrafter"/>
</dbReference>
<dbReference type="Proteomes" id="UP000245647">
    <property type="component" value="Unassembled WGS sequence"/>
</dbReference>
<dbReference type="EMBL" id="QEAS01000008">
    <property type="protein sequence ID" value="PWG80563.1"/>
    <property type="molecule type" value="Genomic_DNA"/>
</dbReference>
<dbReference type="RefSeq" id="WP_109415850.1">
    <property type="nucleotide sequence ID" value="NZ_QEAS01000008.1"/>
</dbReference>
<dbReference type="SUPFAM" id="SSF54637">
    <property type="entry name" value="Thioesterase/thiol ester dehydrase-isomerase"/>
    <property type="match status" value="1"/>
</dbReference>
<accession>A0A2U2PGQ3</accession>
<gene>
    <name evidence="1" type="ORF">DDR33_11035</name>
</gene>